<gene>
    <name evidence="1" type="ORF">I5M32_10535</name>
</gene>
<dbReference type="EMBL" id="JAEHFY010000013">
    <property type="protein sequence ID" value="MBK0383398.1"/>
    <property type="molecule type" value="Genomic_DNA"/>
</dbReference>
<dbReference type="RefSeq" id="WP_200586202.1">
    <property type="nucleotide sequence ID" value="NZ_JAEHFY010000013.1"/>
</dbReference>
<dbReference type="Proteomes" id="UP000660024">
    <property type="component" value="Unassembled WGS sequence"/>
</dbReference>
<proteinExistence type="predicted"/>
<reference evidence="1 2" key="1">
    <citation type="submission" date="2020-12" db="EMBL/GenBank/DDBJ databases">
        <title>Bacterial novel species Pedobacter sp. SD-b isolated from soil.</title>
        <authorList>
            <person name="Jung H.-Y."/>
        </authorList>
    </citation>
    <scope>NUCLEOTIDE SEQUENCE [LARGE SCALE GENOMIC DNA]</scope>
    <source>
        <strain evidence="1 2">SD-b</strain>
    </source>
</reference>
<name>A0ABS1BKI1_9SPHI</name>
<organism evidence="1 2">
    <name type="scientific">Pedobacter segetis</name>
    <dbReference type="NCBI Taxonomy" id="2793069"/>
    <lineage>
        <taxon>Bacteria</taxon>
        <taxon>Pseudomonadati</taxon>
        <taxon>Bacteroidota</taxon>
        <taxon>Sphingobacteriia</taxon>
        <taxon>Sphingobacteriales</taxon>
        <taxon>Sphingobacteriaceae</taxon>
        <taxon>Pedobacter</taxon>
    </lineage>
</organism>
<evidence type="ECO:0008006" key="3">
    <source>
        <dbReference type="Google" id="ProtNLM"/>
    </source>
</evidence>
<sequence length="147" mass="16779">MKNLTIVLFLLILSKAGVASNFYRLEDDSTKKISLENHEIKYKDKLLGNYTTKAIKLEGNKITKFIVRFFETGGNEIAEYHIEVINKVKRNQVSIIEASLSTLSDHVTHNGSNFIDFNQRSITENESAVVPQLKNTIAYLIKNKYLL</sequence>
<protein>
    <recommendedName>
        <fullName evidence="3">DUF4468 domain-containing protein</fullName>
    </recommendedName>
</protein>
<evidence type="ECO:0000313" key="1">
    <source>
        <dbReference type="EMBL" id="MBK0383398.1"/>
    </source>
</evidence>
<keyword evidence="2" id="KW-1185">Reference proteome</keyword>
<evidence type="ECO:0000313" key="2">
    <source>
        <dbReference type="Proteomes" id="UP000660024"/>
    </source>
</evidence>
<accession>A0ABS1BKI1</accession>
<comment type="caution">
    <text evidence="1">The sequence shown here is derived from an EMBL/GenBank/DDBJ whole genome shotgun (WGS) entry which is preliminary data.</text>
</comment>